<keyword evidence="4" id="KW-1185">Reference proteome</keyword>
<keyword evidence="3" id="KW-0378">Hydrolase</keyword>
<feature type="domain" description="Endonuclease/exonuclease/phosphatase" evidence="2">
    <location>
        <begin position="103"/>
        <end position="293"/>
    </location>
</feature>
<feature type="transmembrane region" description="Helical" evidence="1">
    <location>
        <begin position="67"/>
        <end position="88"/>
    </location>
</feature>
<keyword evidence="3" id="KW-0540">Nuclease</keyword>
<evidence type="ECO:0000313" key="3">
    <source>
        <dbReference type="EMBL" id="QIS15653.1"/>
    </source>
</evidence>
<keyword evidence="1" id="KW-0472">Membrane</keyword>
<keyword evidence="1" id="KW-1133">Transmembrane helix</keyword>
<sequence>MIAALLRPRRMDIVFTCGAALLTVALIGHREVPDLMGLGIVLDTVAPWLGLLIPVLAVAALGLRAPFGVAATLVPLLVWAHLFGAWWASHPMTVGDKRLRVVTQNLYAGNRQPADTARALVATGADLVALQEVTSADRAGIAILADAYPYHHAEGTVELWSRYPLGRSGPADVGAGWRRGLRALVQTPFGTIAVYVVHLPSARPGATADRDRGLHTLSAELTADRAENVVVLGDFNTTDTDRNWPGFAPGYFDVQRRAGTGPGFTWPAGFPIARPDHILVRGLQATAASTFETPGPDHRAVTAVICR</sequence>
<dbReference type="AlphaFoldDB" id="A0A6G9YRY9"/>
<dbReference type="Proteomes" id="UP000503540">
    <property type="component" value="Chromosome"/>
</dbReference>
<organism evidence="3 4">
    <name type="scientific">Nocardia arthritidis</name>
    <dbReference type="NCBI Taxonomy" id="228602"/>
    <lineage>
        <taxon>Bacteria</taxon>
        <taxon>Bacillati</taxon>
        <taxon>Actinomycetota</taxon>
        <taxon>Actinomycetes</taxon>
        <taxon>Mycobacteriales</taxon>
        <taxon>Nocardiaceae</taxon>
        <taxon>Nocardia</taxon>
    </lineage>
</organism>
<reference evidence="3 4" key="1">
    <citation type="journal article" date="2019" name="ACS Chem. Biol.">
        <title>Identification and Mobilization of a Cryptic Antibiotic Biosynthesis Gene Locus from a Human-Pathogenic Nocardia Isolate.</title>
        <authorList>
            <person name="Herisse M."/>
            <person name="Ishida K."/>
            <person name="Porter J.L."/>
            <person name="Howden B."/>
            <person name="Hertweck C."/>
            <person name="Stinear T.P."/>
            <person name="Pidot S.J."/>
        </authorList>
    </citation>
    <scope>NUCLEOTIDE SEQUENCE [LARGE SCALE GENOMIC DNA]</scope>
    <source>
        <strain evidence="3 4">AUSMDU00012717</strain>
    </source>
</reference>
<evidence type="ECO:0000256" key="1">
    <source>
        <dbReference type="SAM" id="Phobius"/>
    </source>
</evidence>
<dbReference type="GO" id="GO:0004519">
    <property type="term" value="F:endonuclease activity"/>
    <property type="evidence" value="ECO:0007669"/>
    <property type="project" value="UniProtKB-KW"/>
</dbReference>
<evidence type="ECO:0000259" key="2">
    <source>
        <dbReference type="Pfam" id="PF03372"/>
    </source>
</evidence>
<dbReference type="InterPro" id="IPR036691">
    <property type="entry name" value="Endo/exonu/phosph_ase_sf"/>
</dbReference>
<protein>
    <submittedName>
        <fullName evidence="3">Endonuclease</fullName>
    </submittedName>
</protein>
<dbReference type="Gene3D" id="3.60.10.10">
    <property type="entry name" value="Endonuclease/exonuclease/phosphatase"/>
    <property type="match status" value="1"/>
</dbReference>
<keyword evidence="3" id="KW-0255">Endonuclease</keyword>
<feature type="transmembrane region" description="Helical" evidence="1">
    <location>
        <begin position="35"/>
        <end position="60"/>
    </location>
</feature>
<dbReference type="Pfam" id="PF03372">
    <property type="entry name" value="Exo_endo_phos"/>
    <property type="match status" value="1"/>
</dbReference>
<dbReference type="SUPFAM" id="SSF56219">
    <property type="entry name" value="DNase I-like"/>
    <property type="match status" value="1"/>
</dbReference>
<name>A0A6G9YRY9_9NOCA</name>
<proteinExistence type="predicted"/>
<gene>
    <name evidence="3" type="ORF">F5544_39160</name>
</gene>
<dbReference type="KEGG" id="nah:F5544_39160"/>
<dbReference type="RefSeq" id="WP_167477862.1">
    <property type="nucleotide sequence ID" value="NZ_CP046172.1"/>
</dbReference>
<keyword evidence="1" id="KW-0812">Transmembrane</keyword>
<dbReference type="InterPro" id="IPR005135">
    <property type="entry name" value="Endo/exonuclease/phosphatase"/>
</dbReference>
<accession>A0A6G9YRY9</accession>
<evidence type="ECO:0000313" key="4">
    <source>
        <dbReference type="Proteomes" id="UP000503540"/>
    </source>
</evidence>
<dbReference type="EMBL" id="CP046172">
    <property type="protein sequence ID" value="QIS15653.1"/>
    <property type="molecule type" value="Genomic_DNA"/>
</dbReference>
<feature type="transmembrane region" description="Helical" evidence="1">
    <location>
        <begin position="12"/>
        <end position="29"/>
    </location>
</feature>